<evidence type="ECO:0000256" key="2">
    <source>
        <dbReference type="SAM" id="SignalP"/>
    </source>
</evidence>
<evidence type="ECO:0000313" key="4">
    <source>
        <dbReference type="EMBL" id="OHA86108.1"/>
    </source>
</evidence>
<keyword evidence="1" id="KW-0812">Transmembrane</keyword>
<proteinExistence type="predicted"/>
<evidence type="ECO:0000256" key="1">
    <source>
        <dbReference type="SAM" id="Phobius"/>
    </source>
</evidence>
<accession>A0A1G2SN37</accession>
<keyword evidence="1" id="KW-1133">Transmembrane helix</keyword>
<organism evidence="4 5">
    <name type="scientific">Candidatus Yonathbacteria bacterium RIFOXYD1_FULL_52_36</name>
    <dbReference type="NCBI Taxonomy" id="1802730"/>
    <lineage>
        <taxon>Bacteria</taxon>
        <taxon>Candidatus Yonathiibacteriota</taxon>
    </lineage>
</organism>
<dbReference type="STRING" id="1802730.A2591_03580"/>
<dbReference type="AlphaFoldDB" id="A0A1G2SN37"/>
<evidence type="ECO:0000259" key="3">
    <source>
        <dbReference type="Pfam" id="PF04536"/>
    </source>
</evidence>
<dbReference type="Proteomes" id="UP000178168">
    <property type="component" value="Unassembled WGS sequence"/>
</dbReference>
<feature type="signal peptide" evidence="2">
    <location>
        <begin position="1"/>
        <end position="25"/>
    </location>
</feature>
<protein>
    <recommendedName>
        <fullName evidence="3">TPM domain-containing protein</fullName>
    </recommendedName>
</protein>
<evidence type="ECO:0000313" key="5">
    <source>
        <dbReference type="Proteomes" id="UP000178168"/>
    </source>
</evidence>
<keyword evidence="1" id="KW-0472">Membrane</keyword>
<dbReference type="Gene3D" id="3.10.310.50">
    <property type="match status" value="1"/>
</dbReference>
<dbReference type="Pfam" id="PF04536">
    <property type="entry name" value="TPM_phosphatase"/>
    <property type="match status" value="1"/>
</dbReference>
<sequence>MFKKISHSVVFAACILALSAPLSFAYVSPGNPTGFVNDFAGVLSGEQKNTLEQTLEQNKTETGNEIVVVTVENLGGDTVENFAEKLFQEWGIGEEGKDNGALLLVALEDRAMRIEVGYGLEGALTDSIAGKIIRNDITPQFRDGNYYEGIRLAVDQMIAVTKGEGYAGSSALSENVDIGEWIPQAFFFIFFFFQWVGSILARSKSWWLGGVIGACIGVGIWVFTTPMIGLVSGALLTLFGLLLDFIVSREYTNSKAGGRTPRWWAGGSGFRGGGGGFGGFGGGRSGGGGASGRW</sequence>
<feature type="domain" description="TPM" evidence="3">
    <location>
        <begin position="36"/>
        <end position="159"/>
    </location>
</feature>
<dbReference type="EMBL" id="MHUZ01000009">
    <property type="protein sequence ID" value="OHA86108.1"/>
    <property type="molecule type" value="Genomic_DNA"/>
</dbReference>
<feature type="transmembrane region" description="Helical" evidence="1">
    <location>
        <begin position="229"/>
        <end position="247"/>
    </location>
</feature>
<gene>
    <name evidence="4" type="ORF">A2591_03580</name>
</gene>
<comment type="caution">
    <text evidence="4">The sequence shown here is derived from an EMBL/GenBank/DDBJ whole genome shotgun (WGS) entry which is preliminary data.</text>
</comment>
<feature type="chain" id="PRO_5009584496" description="TPM domain-containing protein" evidence="2">
    <location>
        <begin position="26"/>
        <end position="294"/>
    </location>
</feature>
<dbReference type="PANTHER" id="PTHR30373:SF2">
    <property type="entry name" value="UPF0603 PROTEIN YGCG"/>
    <property type="match status" value="1"/>
</dbReference>
<dbReference type="InterPro" id="IPR007621">
    <property type="entry name" value="TPM_dom"/>
</dbReference>
<feature type="transmembrane region" description="Helical" evidence="1">
    <location>
        <begin position="181"/>
        <end position="201"/>
    </location>
</feature>
<keyword evidence="2" id="KW-0732">Signal</keyword>
<dbReference type="PANTHER" id="PTHR30373">
    <property type="entry name" value="UPF0603 PROTEIN YGCG"/>
    <property type="match status" value="1"/>
</dbReference>
<name>A0A1G2SN37_9BACT</name>
<feature type="transmembrane region" description="Helical" evidence="1">
    <location>
        <begin position="206"/>
        <end position="223"/>
    </location>
</feature>
<reference evidence="4 5" key="1">
    <citation type="journal article" date="2016" name="Nat. Commun.">
        <title>Thousands of microbial genomes shed light on interconnected biogeochemical processes in an aquifer system.</title>
        <authorList>
            <person name="Anantharaman K."/>
            <person name="Brown C.T."/>
            <person name="Hug L.A."/>
            <person name="Sharon I."/>
            <person name="Castelle C.J."/>
            <person name="Probst A.J."/>
            <person name="Thomas B.C."/>
            <person name="Singh A."/>
            <person name="Wilkins M.J."/>
            <person name="Karaoz U."/>
            <person name="Brodie E.L."/>
            <person name="Williams K.H."/>
            <person name="Hubbard S.S."/>
            <person name="Banfield J.F."/>
        </authorList>
    </citation>
    <scope>NUCLEOTIDE SEQUENCE [LARGE SCALE GENOMIC DNA]</scope>
</reference>